<keyword evidence="1" id="KW-0472">Membrane</keyword>
<dbReference type="AlphaFoldDB" id="A0A0G0BZI6"/>
<keyword evidence="1" id="KW-1133">Transmembrane helix</keyword>
<comment type="caution">
    <text evidence="3">The sequence shown here is derived from an EMBL/GenBank/DDBJ whole genome shotgun (WGS) entry which is preliminary data.</text>
</comment>
<protein>
    <recommendedName>
        <fullName evidence="2">VTT domain-containing protein</fullName>
    </recommendedName>
</protein>
<keyword evidence="1" id="KW-0812">Transmembrane</keyword>
<reference evidence="3 4" key="1">
    <citation type="journal article" date="2015" name="Nature">
        <title>rRNA introns, odd ribosomes, and small enigmatic genomes across a large radiation of phyla.</title>
        <authorList>
            <person name="Brown C.T."/>
            <person name="Hug L.A."/>
            <person name="Thomas B.C."/>
            <person name="Sharon I."/>
            <person name="Castelle C.J."/>
            <person name="Singh A."/>
            <person name="Wilkins M.J."/>
            <person name="Williams K.H."/>
            <person name="Banfield J.F."/>
        </authorList>
    </citation>
    <scope>NUCLEOTIDE SEQUENCE [LARGE SCALE GENOMIC DNA]</scope>
</reference>
<dbReference type="EMBL" id="LBOW01000009">
    <property type="protein sequence ID" value="KKP44325.1"/>
    <property type="molecule type" value="Genomic_DNA"/>
</dbReference>
<dbReference type="GO" id="GO:0005886">
    <property type="term" value="C:plasma membrane"/>
    <property type="evidence" value="ECO:0007669"/>
    <property type="project" value="TreeGrafter"/>
</dbReference>
<feature type="transmembrane region" description="Helical" evidence="1">
    <location>
        <begin position="175"/>
        <end position="194"/>
    </location>
</feature>
<feature type="transmembrane region" description="Helical" evidence="1">
    <location>
        <begin position="58"/>
        <end position="80"/>
    </location>
</feature>
<dbReference type="Pfam" id="PF09335">
    <property type="entry name" value="VTT_dom"/>
    <property type="match status" value="1"/>
</dbReference>
<feature type="transmembrane region" description="Helical" evidence="1">
    <location>
        <begin position="21"/>
        <end position="46"/>
    </location>
</feature>
<dbReference type="InterPro" id="IPR051311">
    <property type="entry name" value="DedA_domain"/>
</dbReference>
<feature type="transmembrane region" description="Helical" evidence="1">
    <location>
        <begin position="110"/>
        <end position="129"/>
    </location>
</feature>
<gene>
    <name evidence="3" type="ORF">UR35_C0009G0036</name>
</gene>
<evidence type="ECO:0000313" key="4">
    <source>
        <dbReference type="Proteomes" id="UP000034778"/>
    </source>
</evidence>
<name>A0A0G0BZI6_9BACT</name>
<accession>A0A0G0BZI6</accession>
<organism evidence="3 4">
    <name type="scientific">Candidatus Woesebacteria bacterium GW2011_GWB1_33_22</name>
    <dbReference type="NCBI Taxonomy" id="1618566"/>
    <lineage>
        <taxon>Bacteria</taxon>
        <taxon>Candidatus Woeseibacteriota</taxon>
    </lineage>
</organism>
<dbReference type="PANTHER" id="PTHR42709:SF9">
    <property type="entry name" value="ALKALINE PHOSPHATASE LIKE PROTEIN"/>
    <property type="match status" value="1"/>
</dbReference>
<feature type="domain" description="VTT" evidence="2">
    <location>
        <begin position="37"/>
        <end position="158"/>
    </location>
</feature>
<feature type="transmembrane region" description="Helical" evidence="1">
    <location>
        <begin position="141"/>
        <end position="163"/>
    </location>
</feature>
<evidence type="ECO:0000259" key="2">
    <source>
        <dbReference type="Pfam" id="PF09335"/>
    </source>
</evidence>
<sequence>MDINQLLNIISLLFEQFGYPIIFLGSLIEITPFGWAVPGGVILVIAGYLANGSSTLNLVPIIIAGTVGAWLAFVLAYILGSKTGMWLVKKLHQEKNAEFAKRILRNNGTVILTTSMMANLTRFWISYIAGVEKINFLKFNIYASVASITWVSLMTILGFLAGYEKEYLKRIVSGVGILAWIFLAIAIFVIIRAIKHEYHHFKKDEPHDEKN</sequence>
<proteinExistence type="predicted"/>
<evidence type="ECO:0000313" key="3">
    <source>
        <dbReference type="EMBL" id="KKP44325.1"/>
    </source>
</evidence>
<dbReference type="Proteomes" id="UP000034778">
    <property type="component" value="Unassembled WGS sequence"/>
</dbReference>
<dbReference type="PANTHER" id="PTHR42709">
    <property type="entry name" value="ALKALINE PHOSPHATASE LIKE PROTEIN"/>
    <property type="match status" value="1"/>
</dbReference>
<evidence type="ECO:0000256" key="1">
    <source>
        <dbReference type="SAM" id="Phobius"/>
    </source>
</evidence>
<dbReference type="InterPro" id="IPR032816">
    <property type="entry name" value="VTT_dom"/>
</dbReference>
<dbReference type="STRING" id="1618566.UR35_C0009G0036"/>